<name>A0ABD1W767_9LAMI</name>
<dbReference type="EMBL" id="JBFOLJ010000004">
    <property type="protein sequence ID" value="KAL2545402.1"/>
    <property type="molecule type" value="Genomic_DNA"/>
</dbReference>
<accession>A0ABD1W767</accession>
<feature type="region of interest" description="Disordered" evidence="1">
    <location>
        <begin position="1"/>
        <end position="102"/>
    </location>
</feature>
<reference evidence="3" key="1">
    <citation type="submission" date="2024-07" db="EMBL/GenBank/DDBJ databases">
        <title>Two chromosome-level genome assemblies of Korean endemic species Abeliophyllum distichum and Forsythia ovata (Oleaceae).</title>
        <authorList>
            <person name="Jang H."/>
        </authorList>
    </citation>
    <scope>NUCLEOTIDE SEQUENCE [LARGE SCALE GENOMIC DNA]</scope>
</reference>
<dbReference type="Proteomes" id="UP001604277">
    <property type="component" value="Unassembled WGS sequence"/>
</dbReference>
<feature type="compositionally biased region" description="Basic and acidic residues" evidence="1">
    <location>
        <begin position="16"/>
        <end position="39"/>
    </location>
</feature>
<comment type="caution">
    <text evidence="2">The sequence shown here is derived from an EMBL/GenBank/DDBJ whole genome shotgun (WGS) entry which is preliminary data.</text>
</comment>
<protein>
    <submittedName>
        <fullName evidence="2">Uncharacterized protein</fullName>
    </submittedName>
</protein>
<proteinExistence type="predicted"/>
<sequence length="113" mass="13090">MSEAEARAPAASHSRPYSEPRDSRRYQLVDPLKERERRPTRTASVFDRLGDNADSHQMRAQFHEGRRVGSLPRDPQYEPSYSYDDEGDGPTRSFEEDNDDEDLLFFHESLKAS</sequence>
<keyword evidence="3" id="KW-1185">Reference proteome</keyword>
<feature type="compositionally biased region" description="Basic and acidic residues" evidence="1">
    <location>
        <begin position="48"/>
        <end position="67"/>
    </location>
</feature>
<evidence type="ECO:0000313" key="3">
    <source>
        <dbReference type="Proteomes" id="UP001604277"/>
    </source>
</evidence>
<evidence type="ECO:0000313" key="2">
    <source>
        <dbReference type="EMBL" id="KAL2545402.1"/>
    </source>
</evidence>
<organism evidence="2 3">
    <name type="scientific">Forsythia ovata</name>
    <dbReference type="NCBI Taxonomy" id="205694"/>
    <lineage>
        <taxon>Eukaryota</taxon>
        <taxon>Viridiplantae</taxon>
        <taxon>Streptophyta</taxon>
        <taxon>Embryophyta</taxon>
        <taxon>Tracheophyta</taxon>
        <taxon>Spermatophyta</taxon>
        <taxon>Magnoliopsida</taxon>
        <taxon>eudicotyledons</taxon>
        <taxon>Gunneridae</taxon>
        <taxon>Pentapetalae</taxon>
        <taxon>asterids</taxon>
        <taxon>lamiids</taxon>
        <taxon>Lamiales</taxon>
        <taxon>Oleaceae</taxon>
        <taxon>Forsythieae</taxon>
        <taxon>Forsythia</taxon>
    </lineage>
</organism>
<gene>
    <name evidence="2" type="ORF">Fot_14635</name>
</gene>
<evidence type="ECO:0000256" key="1">
    <source>
        <dbReference type="SAM" id="MobiDB-lite"/>
    </source>
</evidence>
<dbReference type="AlphaFoldDB" id="A0ABD1W767"/>